<dbReference type="GO" id="GO:0050661">
    <property type="term" value="F:NADP binding"/>
    <property type="evidence" value="ECO:0007669"/>
    <property type="project" value="InterPro"/>
</dbReference>
<evidence type="ECO:0000256" key="6">
    <source>
        <dbReference type="RuleBase" id="RU361177"/>
    </source>
</evidence>
<name>A0A7N2L229_QUELO</name>
<organism evidence="8 9">
    <name type="scientific">Quercus lobata</name>
    <name type="common">Valley oak</name>
    <dbReference type="NCBI Taxonomy" id="97700"/>
    <lineage>
        <taxon>Eukaryota</taxon>
        <taxon>Viridiplantae</taxon>
        <taxon>Streptophyta</taxon>
        <taxon>Embryophyta</taxon>
        <taxon>Tracheophyta</taxon>
        <taxon>Spermatophyta</taxon>
        <taxon>Magnoliopsida</taxon>
        <taxon>eudicotyledons</taxon>
        <taxon>Gunneridae</taxon>
        <taxon>Pentapetalae</taxon>
        <taxon>rosids</taxon>
        <taxon>fabids</taxon>
        <taxon>Fagales</taxon>
        <taxon>Fagaceae</taxon>
        <taxon>Quercus</taxon>
    </lineage>
</organism>
<dbReference type="OMA" id="SHIWYND"/>
<sequence length="540" mass="61580">MEKRVAIIGAGTSGLLACKYILEKGFNPIVFEAKEGVGGLWNHTIESTKLQNSKETYQFTDFPWPASVQDMYPTHTQVLAYLKSYAQHFGIIPYIKFNSKVIYIDYVGEPFEEMESWDLWGVTSKPFGSKGKWHIVVQDTKYCTIEVIIIYVGIWFTKLSLWFFNLCIGRFSGVQNIPKFPPDQGPQMFDGKVIHSMDYSEMGSASAAELIRRKRVVIVGSLKSAVDIAAECANANGVPYPCTMIQRTAHWLIPSFSFWGVNLGFLFFNRFSELLVHKPGEPFLLKLLATILSPLRWGISKFAESYLRWKLPLKKYGTIPKHSSLLDISSCQIGLLPENFYDKVEEGSIVLKKSQSFSFCKEGLIINGETQPLKADLVILATGYKGDQKLMKMFKSQIFQKYIVGSASSIVPLYRQIIHPRIPQLAIVGYAEGFSNLSTSEIRCQWLAHLLDGNFELPSIRDMEKDVILWENNMKQYAGRYFQRLCIGNVNIWYNDQLCKDMGTKHKRKKGIFAEYFQPYGPTDYAGLTRLDQQRGMKIN</sequence>
<dbReference type="GO" id="GO:0004499">
    <property type="term" value="F:N,N-dimethylaniline monooxygenase activity"/>
    <property type="evidence" value="ECO:0007669"/>
    <property type="project" value="InterPro"/>
</dbReference>
<dbReference type="PIRSF" id="PIRSF000332">
    <property type="entry name" value="FMO"/>
    <property type="match status" value="1"/>
</dbReference>
<evidence type="ECO:0000256" key="5">
    <source>
        <dbReference type="ARBA" id="ARBA00023002"/>
    </source>
</evidence>
<dbReference type="Gene3D" id="3.50.50.60">
    <property type="entry name" value="FAD/NAD(P)-binding domain"/>
    <property type="match status" value="2"/>
</dbReference>
<keyword evidence="9" id="KW-1185">Reference proteome</keyword>
<reference evidence="8" key="2">
    <citation type="submission" date="2021-01" db="UniProtKB">
        <authorList>
            <consortium name="EnsemblPlants"/>
        </authorList>
    </citation>
    <scope>IDENTIFICATION</scope>
</reference>
<dbReference type="GO" id="GO:0050660">
    <property type="term" value="F:flavin adenine dinucleotide binding"/>
    <property type="evidence" value="ECO:0007669"/>
    <property type="project" value="InterPro"/>
</dbReference>
<dbReference type="InterPro" id="IPR050346">
    <property type="entry name" value="FMO-like"/>
</dbReference>
<keyword evidence="7" id="KW-1133">Transmembrane helix</keyword>
<evidence type="ECO:0000256" key="1">
    <source>
        <dbReference type="ARBA" id="ARBA00009183"/>
    </source>
</evidence>
<dbReference type="SUPFAM" id="SSF51905">
    <property type="entry name" value="FAD/NAD(P)-binding domain"/>
    <property type="match status" value="2"/>
</dbReference>
<protein>
    <recommendedName>
        <fullName evidence="6">Flavin-containing monooxygenase</fullName>
        <ecNumber evidence="6">1.-.-.-</ecNumber>
    </recommendedName>
</protein>
<keyword evidence="7" id="KW-0472">Membrane</keyword>
<evidence type="ECO:0000256" key="3">
    <source>
        <dbReference type="ARBA" id="ARBA00022827"/>
    </source>
</evidence>
<dbReference type="PANTHER" id="PTHR23023">
    <property type="entry name" value="DIMETHYLANILINE MONOOXYGENASE"/>
    <property type="match status" value="1"/>
</dbReference>
<keyword evidence="2 6" id="KW-0285">Flavoprotein</keyword>
<reference evidence="9" key="1">
    <citation type="journal article" date="2016" name="G3 (Bethesda)">
        <title>First Draft Assembly and Annotation of the Genome of a California Endemic Oak Quercus lobata Nee (Fagaceae).</title>
        <authorList>
            <person name="Sork V.L."/>
            <person name="Fitz-Gibbon S.T."/>
            <person name="Puiu D."/>
            <person name="Crepeau M."/>
            <person name="Gugger P.F."/>
            <person name="Sherman R."/>
            <person name="Stevens K."/>
            <person name="Langley C.H."/>
            <person name="Pellegrini M."/>
            <person name="Salzberg S.L."/>
        </authorList>
    </citation>
    <scope>NUCLEOTIDE SEQUENCE [LARGE SCALE GENOMIC DNA]</scope>
    <source>
        <strain evidence="9">cv. SW786</strain>
    </source>
</reference>
<keyword evidence="4" id="KW-0521">NADP</keyword>
<dbReference type="InterPro" id="IPR000960">
    <property type="entry name" value="Flavin_mOase"/>
</dbReference>
<proteinExistence type="inferred from homology"/>
<keyword evidence="6" id="KW-0503">Monooxygenase</keyword>
<evidence type="ECO:0000313" key="8">
    <source>
        <dbReference type="EnsemblPlants" id="QL02p091045:mrna"/>
    </source>
</evidence>
<evidence type="ECO:0000256" key="2">
    <source>
        <dbReference type="ARBA" id="ARBA00022630"/>
    </source>
</evidence>
<dbReference type="AlphaFoldDB" id="A0A7N2L229"/>
<accession>A0A7N2L229</accession>
<dbReference type="EC" id="1.-.-.-" evidence="6"/>
<feature type="transmembrane region" description="Helical" evidence="7">
    <location>
        <begin position="148"/>
        <end position="168"/>
    </location>
</feature>
<dbReference type="FunFam" id="3.50.50.60:FF:000169">
    <property type="entry name" value="Flavin-containing monooxygenase"/>
    <property type="match status" value="1"/>
</dbReference>
<dbReference type="FunFam" id="3.50.50.60:FF:000403">
    <property type="entry name" value="Flavin-containing monooxygenase"/>
    <property type="match status" value="1"/>
</dbReference>
<dbReference type="InterPro" id="IPR020946">
    <property type="entry name" value="Flavin_mOase-like"/>
</dbReference>
<evidence type="ECO:0000313" key="9">
    <source>
        <dbReference type="Proteomes" id="UP000594261"/>
    </source>
</evidence>
<keyword evidence="7" id="KW-0812">Transmembrane</keyword>
<evidence type="ECO:0000256" key="7">
    <source>
        <dbReference type="SAM" id="Phobius"/>
    </source>
</evidence>
<dbReference type="Pfam" id="PF00743">
    <property type="entry name" value="FMO-like"/>
    <property type="match status" value="2"/>
</dbReference>
<evidence type="ECO:0000256" key="4">
    <source>
        <dbReference type="ARBA" id="ARBA00022857"/>
    </source>
</evidence>
<dbReference type="Gramene" id="QL02p091045:mrna">
    <property type="protein sequence ID" value="QL02p091045:mrna"/>
    <property type="gene ID" value="QL02p091045"/>
</dbReference>
<dbReference type="InParanoid" id="A0A7N2L229"/>
<comment type="cofactor">
    <cofactor evidence="6">
        <name>FAD</name>
        <dbReference type="ChEBI" id="CHEBI:57692"/>
    </cofactor>
</comment>
<dbReference type="PROSITE" id="PS51257">
    <property type="entry name" value="PROKAR_LIPOPROTEIN"/>
    <property type="match status" value="1"/>
</dbReference>
<dbReference type="InterPro" id="IPR036188">
    <property type="entry name" value="FAD/NAD-bd_sf"/>
</dbReference>
<comment type="similarity">
    <text evidence="1 6">Belongs to the FMO family.</text>
</comment>
<keyword evidence="3 6" id="KW-0274">FAD</keyword>
<dbReference type="EnsemblPlants" id="QL02p091045:mrna">
    <property type="protein sequence ID" value="QL02p091045:mrna"/>
    <property type="gene ID" value="QL02p091045"/>
</dbReference>
<dbReference type="Proteomes" id="UP000594261">
    <property type="component" value="Chromosome 2"/>
</dbReference>
<keyword evidence="5 6" id="KW-0560">Oxidoreductase</keyword>